<dbReference type="Pfam" id="PF01882">
    <property type="entry name" value="DUF58"/>
    <property type="match status" value="1"/>
</dbReference>
<dbReference type="InterPro" id="IPR002881">
    <property type="entry name" value="DUF58"/>
</dbReference>
<gene>
    <name evidence="2" type="ORF">SAMN04488079_10632</name>
</gene>
<dbReference type="RefSeq" id="WP_091712469.1">
    <property type="nucleotide sequence ID" value="NZ_FOSH01000006.1"/>
</dbReference>
<dbReference type="STRING" id="45496.SAMN04488079_10632"/>
<dbReference type="Proteomes" id="UP000198924">
    <property type="component" value="Unassembled WGS sequence"/>
</dbReference>
<evidence type="ECO:0000259" key="1">
    <source>
        <dbReference type="Pfam" id="PF01882"/>
    </source>
</evidence>
<evidence type="ECO:0000313" key="2">
    <source>
        <dbReference type="EMBL" id="SFK18042.1"/>
    </source>
</evidence>
<organism evidence="2 3">
    <name type="scientific">Methylophaga sulfidovorans</name>
    <dbReference type="NCBI Taxonomy" id="45496"/>
    <lineage>
        <taxon>Bacteria</taxon>
        <taxon>Pseudomonadati</taxon>
        <taxon>Pseudomonadota</taxon>
        <taxon>Gammaproteobacteria</taxon>
        <taxon>Thiotrichales</taxon>
        <taxon>Piscirickettsiaceae</taxon>
        <taxon>Methylophaga</taxon>
    </lineage>
</organism>
<dbReference type="InterPro" id="IPR036465">
    <property type="entry name" value="vWFA_dom_sf"/>
</dbReference>
<dbReference type="PANTHER" id="PTHR33608:SF12">
    <property type="entry name" value="DUF58 DOMAIN-CONTAINING PROTEIN"/>
    <property type="match status" value="1"/>
</dbReference>
<name>A0A1I3XEX1_9GAMM</name>
<dbReference type="AlphaFoldDB" id="A0A1I3XEX1"/>
<dbReference type="PANTHER" id="PTHR33608">
    <property type="entry name" value="BLL2464 PROTEIN"/>
    <property type="match status" value="1"/>
</dbReference>
<accession>A0A1I3XEX1</accession>
<protein>
    <recommendedName>
        <fullName evidence="1">DUF58 domain-containing protein</fullName>
    </recommendedName>
</protein>
<feature type="domain" description="DUF58" evidence="1">
    <location>
        <begin position="48"/>
        <end position="262"/>
    </location>
</feature>
<reference evidence="3" key="1">
    <citation type="submission" date="2016-10" db="EMBL/GenBank/DDBJ databases">
        <authorList>
            <person name="Varghese N."/>
            <person name="Submissions S."/>
        </authorList>
    </citation>
    <scope>NUCLEOTIDE SEQUENCE [LARGE SCALE GENOMIC DNA]</scope>
    <source>
        <strain evidence="3">DSM 11578</strain>
    </source>
</reference>
<evidence type="ECO:0000313" key="3">
    <source>
        <dbReference type="Proteomes" id="UP000198924"/>
    </source>
</evidence>
<dbReference type="SUPFAM" id="SSF53300">
    <property type="entry name" value="vWA-like"/>
    <property type="match status" value="1"/>
</dbReference>
<proteinExistence type="predicted"/>
<dbReference type="OrthoDB" id="9776116at2"/>
<keyword evidence="3" id="KW-1185">Reference proteome</keyword>
<sequence>MLYPDFNELLQYGNRTDKWDINSKRPVLSNVAGQSHSPFRGQGLEFEEVREYVHGDDIRNIDWRVTARTGKPHLKLFSEERERSVMVCVDVNHTMKFGTKNTFKSIQAARAAALLTWSAIASHNRVGSAFFGNVPGGMAFVDPSRSRRALWRTLKQLCDHTIYYQESVSLSNHLQYLNKAVPSGALVFIISDFMTIDDSLKKRLANLHRHADVVLISINDPAEAWLPSIGDIKLSDDHQSTKIDSHDATGGERYHQHWQQNRQALKTIVQSLGLSWIKLFTPDDVRSVLRQEIKRLARKRA</sequence>
<dbReference type="EMBL" id="FOSH01000006">
    <property type="protein sequence ID" value="SFK18042.1"/>
    <property type="molecule type" value="Genomic_DNA"/>
</dbReference>